<keyword evidence="6 7" id="KW-0456">Lyase</keyword>
<keyword evidence="7" id="KW-0028">Amino-acid biosynthesis</keyword>
<dbReference type="SUPFAM" id="SSF52304">
    <property type="entry name" value="Type II 3-dehydroquinate dehydratase"/>
    <property type="match status" value="1"/>
</dbReference>
<dbReference type="GO" id="GO:0008652">
    <property type="term" value="P:amino acid biosynthetic process"/>
    <property type="evidence" value="ECO:0007669"/>
    <property type="project" value="UniProtKB-KW"/>
</dbReference>
<dbReference type="EC" id="4.2.1.10" evidence="5 7"/>
<evidence type="ECO:0000256" key="8">
    <source>
        <dbReference type="PIRSR" id="PIRSR001399-1"/>
    </source>
</evidence>
<organism evidence="11 12">
    <name type="scientific">Brevibacillus fluminis</name>
    <dbReference type="NCBI Taxonomy" id="511487"/>
    <lineage>
        <taxon>Bacteria</taxon>
        <taxon>Bacillati</taxon>
        <taxon>Bacillota</taxon>
        <taxon>Bacilli</taxon>
        <taxon>Bacillales</taxon>
        <taxon>Paenibacillaceae</taxon>
        <taxon>Brevibacillus</taxon>
    </lineage>
</organism>
<reference evidence="11 12" key="1">
    <citation type="submission" date="2018-10" db="EMBL/GenBank/DDBJ databases">
        <title>Phylogenomics of Brevibacillus.</title>
        <authorList>
            <person name="Dunlap C."/>
        </authorList>
    </citation>
    <scope>NUCLEOTIDE SEQUENCE [LARGE SCALE GENOMIC DNA]</scope>
    <source>
        <strain evidence="11 12">JCM 15716</strain>
    </source>
</reference>
<evidence type="ECO:0000256" key="1">
    <source>
        <dbReference type="ARBA" id="ARBA00001864"/>
    </source>
</evidence>
<keyword evidence="12" id="KW-1185">Reference proteome</keyword>
<evidence type="ECO:0000256" key="7">
    <source>
        <dbReference type="HAMAP-Rule" id="MF_00169"/>
    </source>
</evidence>
<evidence type="ECO:0000256" key="9">
    <source>
        <dbReference type="PIRSR" id="PIRSR001399-2"/>
    </source>
</evidence>
<dbReference type="Gene3D" id="3.40.50.9100">
    <property type="entry name" value="Dehydroquinase, class II"/>
    <property type="match status" value="1"/>
</dbReference>
<comment type="similarity">
    <text evidence="3 7">Belongs to the type-II 3-dehydroquinase family.</text>
</comment>
<dbReference type="PANTHER" id="PTHR21272:SF3">
    <property type="entry name" value="CATABOLIC 3-DEHYDROQUINASE"/>
    <property type="match status" value="1"/>
</dbReference>
<dbReference type="NCBIfam" id="TIGR01088">
    <property type="entry name" value="aroQ"/>
    <property type="match status" value="1"/>
</dbReference>
<dbReference type="InterPro" id="IPR001874">
    <property type="entry name" value="DHquinase_II"/>
</dbReference>
<dbReference type="EMBL" id="RHHQ01000023">
    <property type="protein sequence ID" value="RNB81160.1"/>
    <property type="molecule type" value="Genomic_DNA"/>
</dbReference>
<dbReference type="PANTHER" id="PTHR21272">
    <property type="entry name" value="CATABOLIC 3-DEHYDROQUINASE"/>
    <property type="match status" value="1"/>
</dbReference>
<feature type="binding site" evidence="7 9">
    <location>
        <position position="87"/>
    </location>
    <ligand>
        <name>substrate</name>
    </ligand>
</feature>
<name>A0A3M8CZD0_9BACL</name>
<comment type="catalytic activity">
    <reaction evidence="1 7">
        <text>3-dehydroquinate = 3-dehydroshikimate + H2O</text>
        <dbReference type="Rhea" id="RHEA:21096"/>
        <dbReference type="ChEBI" id="CHEBI:15377"/>
        <dbReference type="ChEBI" id="CHEBI:16630"/>
        <dbReference type="ChEBI" id="CHEBI:32364"/>
        <dbReference type="EC" id="4.2.1.10"/>
    </reaction>
</comment>
<feature type="binding site" evidence="7 9">
    <location>
        <position position="111"/>
    </location>
    <ligand>
        <name>substrate</name>
    </ligand>
</feature>
<evidence type="ECO:0000256" key="3">
    <source>
        <dbReference type="ARBA" id="ARBA00011037"/>
    </source>
</evidence>
<comment type="function">
    <text evidence="7">Catalyzes a trans-dehydration via an enolate intermediate.</text>
</comment>
<dbReference type="CDD" id="cd00466">
    <property type="entry name" value="DHQase_II"/>
    <property type="match status" value="1"/>
</dbReference>
<dbReference type="NCBIfam" id="NF003805">
    <property type="entry name" value="PRK05395.1-2"/>
    <property type="match status" value="1"/>
</dbReference>
<dbReference type="InterPro" id="IPR018509">
    <property type="entry name" value="DHquinase_II_CS"/>
</dbReference>
<gene>
    <name evidence="7 11" type="primary">aroQ</name>
    <name evidence="11" type="ORF">EDM56_25905</name>
</gene>
<dbReference type="RefSeq" id="WP_122920842.1">
    <property type="nucleotide sequence ID" value="NZ_RHHQ01000023.1"/>
</dbReference>
<feature type="active site" description="Proton donor" evidence="7 8">
    <location>
        <position position="100"/>
    </location>
</feature>
<feature type="binding site" evidence="7 9">
    <location>
        <begin position="101"/>
        <end position="102"/>
    </location>
    <ligand>
        <name>substrate</name>
    </ligand>
</feature>
<feature type="site" description="Transition state stabilizer" evidence="7 10">
    <location>
        <position position="18"/>
    </location>
</feature>
<evidence type="ECO:0000313" key="12">
    <source>
        <dbReference type="Proteomes" id="UP000271031"/>
    </source>
</evidence>
<evidence type="ECO:0000313" key="11">
    <source>
        <dbReference type="EMBL" id="RNB81160.1"/>
    </source>
</evidence>
<comment type="pathway">
    <text evidence="2 7">Metabolic intermediate biosynthesis; chorismate biosynthesis; chorismate from D-erythrose 4-phosphate and phosphoenolpyruvate: step 3/7.</text>
</comment>
<sequence length="149" mass="16306">MASVLLINGPNLNMLGKREPHIYGSETLSDIVGHAEKVMAELGGTLTHVQSNHEGVIIDAIHSAWGVHDGIIINPGAFTHYSYAIRDAIATVQLPTIEVHISNVHAREEFRHHSVISAVTVGQIVGLGSDGYEWALRAMVRRLEKNKKM</sequence>
<dbReference type="GO" id="GO:0009073">
    <property type="term" value="P:aromatic amino acid family biosynthetic process"/>
    <property type="evidence" value="ECO:0007669"/>
    <property type="project" value="UniProtKB-KW"/>
</dbReference>
<feature type="active site" description="Proton acceptor" evidence="7 8">
    <location>
        <position position="23"/>
    </location>
</feature>
<comment type="caution">
    <text evidence="11">The sequence shown here is derived from an EMBL/GenBank/DDBJ whole genome shotgun (WGS) entry which is preliminary data.</text>
</comment>
<protein>
    <recommendedName>
        <fullName evidence="5 7">3-dehydroquinate dehydratase</fullName>
        <shortName evidence="7">3-dehydroquinase</shortName>
        <ecNumber evidence="5 7">4.2.1.10</ecNumber>
    </recommendedName>
    <alternativeName>
        <fullName evidence="7">Type II DHQase</fullName>
    </alternativeName>
</protein>
<evidence type="ECO:0000256" key="5">
    <source>
        <dbReference type="ARBA" id="ARBA00012060"/>
    </source>
</evidence>
<comment type="subunit">
    <text evidence="4 7">Homododecamer.</text>
</comment>
<proteinExistence type="inferred from homology"/>
<feature type="binding site" evidence="7 9">
    <location>
        <position position="80"/>
    </location>
    <ligand>
        <name>substrate</name>
    </ligand>
</feature>
<dbReference type="NCBIfam" id="NF003807">
    <property type="entry name" value="PRK05395.1-4"/>
    <property type="match status" value="1"/>
</dbReference>
<feature type="binding site" evidence="7 9">
    <location>
        <position position="74"/>
    </location>
    <ligand>
        <name>substrate</name>
    </ligand>
</feature>
<evidence type="ECO:0000256" key="10">
    <source>
        <dbReference type="PIRSR" id="PIRSR001399-3"/>
    </source>
</evidence>
<accession>A0A3M8CZD0</accession>
<dbReference type="PROSITE" id="PS01029">
    <property type="entry name" value="DEHYDROQUINASE_II"/>
    <property type="match status" value="1"/>
</dbReference>
<dbReference type="GO" id="GO:0003855">
    <property type="term" value="F:3-dehydroquinate dehydratase activity"/>
    <property type="evidence" value="ECO:0007669"/>
    <property type="project" value="UniProtKB-UniRule"/>
</dbReference>
<dbReference type="OrthoDB" id="9790793at2"/>
<dbReference type="GO" id="GO:0009423">
    <property type="term" value="P:chorismate biosynthetic process"/>
    <property type="evidence" value="ECO:0007669"/>
    <property type="project" value="UniProtKB-UniRule"/>
</dbReference>
<evidence type="ECO:0000256" key="6">
    <source>
        <dbReference type="ARBA" id="ARBA00023239"/>
    </source>
</evidence>
<evidence type="ECO:0000256" key="2">
    <source>
        <dbReference type="ARBA" id="ARBA00004902"/>
    </source>
</evidence>
<keyword evidence="7" id="KW-0057">Aromatic amino acid biosynthesis</keyword>
<dbReference type="Proteomes" id="UP000271031">
    <property type="component" value="Unassembled WGS sequence"/>
</dbReference>
<dbReference type="GO" id="GO:0019631">
    <property type="term" value="P:quinate catabolic process"/>
    <property type="evidence" value="ECO:0007669"/>
    <property type="project" value="TreeGrafter"/>
</dbReference>
<dbReference type="NCBIfam" id="NF003806">
    <property type="entry name" value="PRK05395.1-3"/>
    <property type="match status" value="1"/>
</dbReference>
<evidence type="ECO:0000256" key="4">
    <source>
        <dbReference type="ARBA" id="ARBA00011193"/>
    </source>
</evidence>
<dbReference type="UniPathway" id="UPA00053">
    <property type="reaction ID" value="UER00086"/>
</dbReference>
<dbReference type="AlphaFoldDB" id="A0A3M8CZD0"/>
<dbReference type="HAMAP" id="MF_00169">
    <property type="entry name" value="AroQ"/>
    <property type="match status" value="1"/>
</dbReference>
<dbReference type="InterPro" id="IPR036441">
    <property type="entry name" value="DHquinase_II_sf"/>
</dbReference>
<dbReference type="Pfam" id="PF01220">
    <property type="entry name" value="DHquinase_II"/>
    <property type="match status" value="1"/>
</dbReference>
<dbReference type="PIRSF" id="PIRSF001399">
    <property type="entry name" value="DHquinase_II"/>
    <property type="match status" value="1"/>
</dbReference>